<dbReference type="InterPro" id="IPR036770">
    <property type="entry name" value="Ankyrin_rpt-contain_sf"/>
</dbReference>
<gene>
    <name evidence="1" type="ORF">Faunusvirus29_4</name>
</gene>
<accession>A0A3G4ZXI4</accession>
<name>A0A3G4ZXI4_9VIRU</name>
<dbReference type="SMART" id="SM00248">
    <property type="entry name" value="ANK"/>
    <property type="match status" value="2"/>
</dbReference>
<dbReference type="EMBL" id="MK072160">
    <property type="protein sequence ID" value="AYV79615.1"/>
    <property type="molecule type" value="Genomic_DNA"/>
</dbReference>
<evidence type="ECO:0000313" key="1">
    <source>
        <dbReference type="EMBL" id="AYV79615.1"/>
    </source>
</evidence>
<reference evidence="1" key="1">
    <citation type="submission" date="2018-10" db="EMBL/GenBank/DDBJ databases">
        <title>Hidden diversity of soil giant viruses.</title>
        <authorList>
            <person name="Schulz F."/>
            <person name="Alteio L."/>
            <person name="Goudeau D."/>
            <person name="Ryan E.M."/>
            <person name="Malmstrom R.R."/>
            <person name="Blanchard J."/>
            <person name="Woyke T."/>
        </authorList>
    </citation>
    <scope>NUCLEOTIDE SEQUENCE</scope>
    <source>
        <strain evidence="1">FNV1</strain>
    </source>
</reference>
<dbReference type="InterPro" id="IPR052801">
    <property type="entry name" value="Ankyrin-EF-hand"/>
</dbReference>
<sequence length="211" mass="24359">MGNCKSSNRHAEHFHNLINIDPIDETVCIEYINRHNDFYNIQMGIFKTNALTRCIICNASDNLIMQLIERGTDINISDNFGYSPLSNAVLYGRYNIVVHLIAAGAKINQDRCLLSDALRLNRLKIAKYLIDKGVDFDMLCYNMFFMSYEEFYKSYQQQYTIYPEVVDYIKSCYKQSIHNTINDKSADNVMAGCFATTYVPQLVDVICDFII</sequence>
<organism evidence="1">
    <name type="scientific">Faunusvirus sp</name>
    <dbReference type="NCBI Taxonomy" id="2487766"/>
    <lineage>
        <taxon>Viruses</taxon>
        <taxon>Varidnaviria</taxon>
        <taxon>Bamfordvirae</taxon>
        <taxon>Nucleocytoviricota</taxon>
        <taxon>Megaviricetes</taxon>
        <taxon>Imitervirales</taxon>
        <taxon>Mimiviridae</taxon>
    </lineage>
</organism>
<dbReference type="InterPro" id="IPR002110">
    <property type="entry name" value="Ankyrin_rpt"/>
</dbReference>
<dbReference type="PANTHER" id="PTHR24127">
    <property type="entry name" value="ANKYRIN REPEAT AND EF-HAND DOMAIN-CONTAINING PROTEIN 1"/>
    <property type="match status" value="1"/>
</dbReference>
<dbReference type="PROSITE" id="PS50088">
    <property type="entry name" value="ANK_REPEAT"/>
    <property type="match status" value="1"/>
</dbReference>
<proteinExistence type="predicted"/>
<dbReference type="PANTHER" id="PTHR24127:SF1">
    <property type="entry name" value="ANKYRIN REPEAT AND EF-HAND DOMAIN-CONTAINING PROTEIN 1"/>
    <property type="match status" value="1"/>
</dbReference>
<dbReference type="SUPFAM" id="SSF48403">
    <property type="entry name" value="Ankyrin repeat"/>
    <property type="match status" value="1"/>
</dbReference>
<dbReference type="PROSITE" id="PS50297">
    <property type="entry name" value="ANK_REP_REGION"/>
    <property type="match status" value="1"/>
</dbReference>
<dbReference type="Gene3D" id="1.25.40.20">
    <property type="entry name" value="Ankyrin repeat-containing domain"/>
    <property type="match status" value="1"/>
</dbReference>
<dbReference type="Pfam" id="PF12796">
    <property type="entry name" value="Ank_2"/>
    <property type="match status" value="1"/>
</dbReference>
<protein>
    <submittedName>
        <fullName evidence="1">Uncharacterized protein</fullName>
    </submittedName>
</protein>